<keyword evidence="3" id="KW-1185">Reference proteome</keyword>
<dbReference type="AlphaFoldDB" id="A0A135UL15"/>
<gene>
    <name evidence="2" type="ORF">CSAL01_03441</name>
</gene>
<reference evidence="2 3" key="1">
    <citation type="submission" date="2014-02" db="EMBL/GenBank/DDBJ databases">
        <title>The genome sequence of Colletotrichum salicis CBS 607.94.</title>
        <authorList>
            <person name="Baroncelli R."/>
            <person name="Thon M.R."/>
        </authorList>
    </citation>
    <scope>NUCLEOTIDE SEQUENCE [LARGE SCALE GENOMIC DNA]</scope>
    <source>
        <strain evidence="2 3">CBS 607.94</strain>
    </source>
</reference>
<accession>A0A135UL15</accession>
<protein>
    <submittedName>
        <fullName evidence="2">Uncharacterized protein</fullName>
    </submittedName>
</protein>
<proteinExistence type="predicted"/>
<organism evidence="2 3">
    <name type="scientific">Colletotrichum salicis</name>
    <dbReference type="NCBI Taxonomy" id="1209931"/>
    <lineage>
        <taxon>Eukaryota</taxon>
        <taxon>Fungi</taxon>
        <taxon>Dikarya</taxon>
        <taxon>Ascomycota</taxon>
        <taxon>Pezizomycotina</taxon>
        <taxon>Sordariomycetes</taxon>
        <taxon>Hypocreomycetidae</taxon>
        <taxon>Glomerellales</taxon>
        <taxon>Glomerellaceae</taxon>
        <taxon>Colletotrichum</taxon>
        <taxon>Colletotrichum acutatum species complex</taxon>
    </lineage>
</organism>
<name>A0A135UL15_9PEZI</name>
<dbReference type="EMBL" id="JFFI01001322">
    <property type="protein sequence ID" value="KXH61084.1"/>
    <property type="molecule type" value="Genomic_DNA"/>
</dbReference>
<feature type="region of interest" description="Disordered" evidence="1">
    <location>
        <begin position="95"/>
        <end position="129"/>
    </location>
</feature>
<evidence type="ECO:0000313" key="3">
    <source>
        <dbReference type="Proteomes" id="UP000070121"/>
    </source>
</evidence>
<dbReference type="OrthoDB" id="10418980at2759"/>
<evidence type="ECO:0000256" key="1">
    <source>
        <dbReference type="SAM" id="MobiDB-lite"/>
    </source>
</evidence>
<evidence type="ECO:0000313" key="2">
    <source>
        <dbReference type="EMBL" id="KXH61084.1"/>
    </source>
</evidence>
<feature type="region of interest" description="Disordered" evidence="1">
    <location>
        <begin position="1"/>
        <end position="26"/>
    </location>
</feature>
<dbReference type="Proteomes" id="UP000070121">
    <property type="component" value="Unassembled WGS sequence"/>
</dbReference>
<comment type="caution">
    <text evidence="2">The sequence shown here is derived from an EMBL/GenBank/DDBJ whole genome shotgun (WGS) entry which is preliminary data.</text>
</comment>
<sequence>MVDKRKHGTGTRLQQQGTRGEVNIGRTWTTNATSLGVGKAPQRSNAVGNGCAIRDMIDPTSDQRSRAWSPDAQIPLCSARLMKRLNKPIGAAASRFSRPTSFDPKELKEPTAILRGDGVSQERCYGARR</sequence>